<dbReference type="GO" id="GO:0006782">
    <property type="term" value="P:protoporphyrinogen IX biosynthetic process"/>
    <property type="evidence" value="ECO:0007669"/>
    <property type="project" value="UniProtKB-UniRule"/>
</dbReference>
<protein>
    <recommendedName>
        <fullName evidence="7 9">Uroporphyrinogen-III synthase</fullName>
        <ecNumber evidence="3 9">4.2.1.75</ecNumber>
    </recommendedName>
</protein>
<dbReference type="Gene3D" id="3.40.50.10090">
    <property type="match status" value="2"/>
</dbReference>
<dbReference type="PANTHER" id="PTHR38042">
    <property type="entry name" value="UROPORPHYRINOGEN-III SYNTHASE, CHLOROPLASTIC"/>
    <property type="match status" value="1"/>
</dbReference>
<dbReference type="PANTHER" id="PTHR38042:SF1">
    <property type="entry name" value="UROPORPHYRINOGEN-III SYNTHASE, CHLOROPLASTIC"/>
    <property type="match status" value="1"/>
</dbReference>
<proteinExistence type="inferred from homology"/>
<dbReference type="OrthoDB" id="9787650at2"/>
<evidence type="ECO:0000313" key="12">
    <source>
        <dbReference type="Proteomes" id="UP000283734"/>
    </source>
</evidence>
<dbReference type="InterPro" id="IPR003754">
    <property type="entry name" value="4pyrrol_synth_uPrphyn_synth"/>
</dbReference>
<dbReference type="RefSeq" id="WP_022984730.1">
    <property type="nucleotide sequence ID" value="NZ_CAXGPP010000016.1"/>
</dbReference>
<evidence type="ECO:0000256" key="1">
    <source>
        <dbReference type="ARBA" id="ARBA00004772"/>
    </source>
</evidence>
<dbReference type="GO" id="GO:0004852">
    <property type="term" value="F:uroporphyrinogen-III synthase activity"/>
    <property type="evidence" value="ECO:0007669"/>
    <property type="project" value="UniProtKB-UniRule"/>
</dbReference>
<feature type="domain" description="Tetrapyrrole biosynthesis uroporphyrinogen III synthase" evidence="10">
    <location>
        <begin position="16"/>
        <end position="226"/>
    </location>
</feature>
<evidence type="ECO:0000256" key="8">
    <source>
        <dbReference type="ARBA" id="ARBA00048617"/>
    </source>
</evidence>
<comment type="catalytic activity">
    <reaction evidence="8 9">
        <text>hydroxymethylbilane = uroporphyrinogen III + H2O</text>
        <dbReference type="Rhea" id="RHEA:18965"/>
        <dbReference type="ChEBI" id="CHEBI:15377"/>
        <dbReference type="ChEBI" id="CHEBI:57308"/>
        <dbReference type="ChEBI" id="CHEBI:57845"/>
        <dbReference type="EC" id="4.2.1.75"/>
    </reaction>
</comment>
<comment type="pathway">
    <text evidence="1 9">Porphyrin-containing compound metabolism; protoporphyrin-IX biosynthesis; coproporphyrinogen-III from 5-aminolevulinate: step 3/4.</text>
</comment>
<evidence type="ECO:0000256" key="7">
    <source>
        <dbReference type="ARBA" id="ARBA00040167"/>
    </source>
</evidence>
<gene>
    <name evidence="11" type="ORF">D4A39_14625</name>
</gene>
<evidence type="ECO:0000256" key="5">
    <source>
        <dbReference type="ARBA" id="ARBA00023244"/>
    </source>
</evidence>
<sequence length="233" mass="24808">MQVLVTRPQGQEQGLMAALGQAGYQPCHSPALLIEPLPVTAAMRRTLMDLDLYHGVFFASPNAARLALSAMADLWPQWPVGVHWLAVGRATAAELGQWQLTAEVPASGFNSEAVLALPCLQDIQEKKVLLCRGETGRELLAQTLQARGAEVSSLAFYRRQANPDFHCPPGCDWAMITSVESWHSVVSGLPAGCGVIAAGERVAAQIRASFDGTVITAASAHDDDMLAALPGLQ</sequence>
<dbReference type="InterPro" id="IPR039793">
    <property type="entry name" value="UROS/Hem4"/>
</dbReference>
<dbReference type="EC" id="4.2.1.75" evidence="3 9"/>
<evidence type="ECO:0000256" key="9">
    <source>
        <dbReference type="RuleBase" id="RU366031"/>
    </source>
</evidence>
<dbReference type="SUPFAM" id="SSF69618">
    <property type="entry name" value="HemD-like"/>
    <property type="match status" value="1"/>
</dbReference>
<evidence type="ECO:0000256" key="6">
    <source>
        <dbReference type="ARBA" id="ARBA00037589"/>
    </source>
</evidence>
<comment type="caution">
    <text evidence="11">The sequence shown here is derived from an EMBL/GenBank/DDBJ whole genome shotgun (WGS) entry which is preliminary data.</text>
</comment>
<keyword evidence="4 9" id="KW-0456">Lyase</keyword>
<keyword evidence="5 9" id="KW-0627">Porphyrin biosynthesis</keyword>
<dbReference type="CDD" id="cd06578">
    <property type="entry name" value="HemD"/>
    <property type="match status" value="1"/>
</dbReference>
<accession>A0A418XUU9</accession>
<keyword evidence="12" id="KW-1185">Reference proteome</keyword>
<dbReference type="UniPathway" id="UPA00251">
    <property type="reaction ID" value="UER00320"/>
</dbReference>
<comment type="similarity">
    <text evidence="2 9">Belongs to the uroporphyrinogen-III synthase family.</text>
</comment>
<evidence type="ECO:0000256" key="3">
    <source>
        <dbReference type="ARBA" id="ARBA00013109"/>
    </source>
</evidence>
<dbReference type="AlphaFoldDB" id="A0A418XUU9"/>
<reference evidence="11 12" key="1">
    <citation type="submission" date="2018-09" db="EMBL/GenBank/DDBJ databases">
        <title>Alcanivorax profundi sp. nov., isolated from 1000 m-depth seawater of the Mariana Trench.</title>
        <authorList>
            <person name="Liu J."/>
        </authorList>
    </citation>
    <scope>NUCLEOTIDE SEQUENCE [LARGE SCALE GENOMIC DNA]</scope>
    <source>
        <strain evidence="11 12">MTEO17</strain>
    </source>
</reference>
<dbReference type="Pfam" id="PF02602">
    <property type="entry name" value="HEM4"/>
    <property type="match status" value="1"/>
</dbReference>
<dbReference type="Proteomes" id="UP000283734">
    <property type="component" value="Unassembled WGS sequence"/>
</dbReference>
<evidence type="ECO:0000259" key="10">
    <source>
        <dbReference type="Pfam" id="PF02602"/>
    </source>
</evidence>
<name>A0A418XUU9_9GAMM</name>
<evidence type="ECO:0000256" key="2">
    <source>
        <dbReference type="ARBA" id="ARBA00008133"/>
    </source>
</evidence>
<evidence type="ECO:0000256" key="4">
    <source>
        <dbReference type="ARBA" id="ARBA00023239"/>
    </source>
</evidence>
<comment type="function">
    <text evidence="6 9">Catalyzes cyclization of the linear tetrapyrrole, hydroxymethylbilane, to the macrocyclic uroporphyrinogen III.</text>
</comment>
<dbReference type="InterPro" id="IPR036108">
    <property type="entry name" value="4pyrrol_syn_uPrphyn_synt_sf"/>
</dbReference>
<dbReference type="GO" id="GO:0006780">
    <property type="term" value="P:uroporphyrinogen III biosynthetic process"/>
    <property type="evidence" value="ECO:0007669"/>
    <property type="project" value="UniProtKB-UniRule"/>
</dbReference>
<dbReference type="EMBL" id="QYYA01000005">
    <property type="protein sequence ID" value="RJG16482.1"/>
    <property type="molecule type" value="Genomic_DNA"/>
</dbReference>
<organism evidence="11 12">
    <name type="scientific">Alcanivorax profundi</name>
    <dbReference type="NCBI Taxonomy" id="2338368"/>
    <lineage>
        <taxon>Bacteria</taxon>
        <taxon>Pseudomonadati</taxon>
        <taxon>Pseudomonadota</taxon>
        <taxon>Gammaproteobacteria</taxon>
        <taxon>Oceanospirillales</taxon>
        <taxon>Alcanivoracaceae</taxon>
        <taxon>Alcanivorax</taxon>
    </lineage>
</organism>
<evidence type="ECO:0000313" key="11">
    <source>
        <dbReference type="EMBL" id="RJG16482.1"/>
    </source>
</evidence>